<evidence type="ECO:0000313" key="2">
    <source>
        <dbReference type="Proteomes" id="UP000258927"/>
    </source>
</evidence>
<name>A0A2R4MDT0_9HYPH</name>
<organism evidence="1 2">
    <name type="scientific">Maritalea myrionectae</name>
    <dbReference type="NCBI Taxonomy" id="454601"/>
    <lineage>
        <taxon>Bacteria</taxon>
        <taxon>Pseudomonadati</taxon>
        <taxon>Pseudomonadota</taxon>
        <taxon>Alphaproteobacteria</taxon>
        <taxon>Hyphomicrobiales</taxon>
        <taxon>Devosiaceae</taxon>
        <taxon>Maritalea</taxon>
    </lineage>
</organism>
<dbReference type="InterPro" id="IPR010296">
    <property type="entry name" value="DUF899_thioredox"/>
</dbReference>
<sequence length="230" mass="26755">MDKRVVERQEWLKARQELLAREKELMRLQDEVAAARRKLPFVKLDQDYAFETVRGPERLEDLFGPHDQLLIYHFMYGPDWEAGCPSCSFWADSFDGNDAHFAARNVAFKVVSRGPLDRLQAYRKRMGWRFDWVSAASSPFNFDFGVSFEEAQPDKQYNYRPAPDLVGERPGISAFYKDDAGIYHTYSTFGRGVEPVNSVYAYLDMAPKGRDEAELDYTMAWVRRRDEYGA</sequence>
<dbReference type="Pfam" id="PF05988">
    <property type="entry name" value="DUF899"/>
    <property type="match status" value="1"/>
</dbReference>
<evidence type="ECO:0000313" key="1">
    <source>
        <dbReference type="EMBL" id="AVX04046.1"/>
    </source>
</evidence>
<dbReference type="SUPFAM" id="SSF52833">
    <property type="entry name" value="Thioredoxin-like"/>
    <property type="match status" value="1"/>
</dbReference>
<keyword evidence="2" id="KW-1185">Reference proteome</keyword>
<reference evidence="1 2" key="1">
    <citation type="submission" date="2017-05" db="EMBL/GenBank/DDBJ databases">
        <title>Genome Analysis of Maritalea myrionectae HL2708#5.</title>
        <authorList>
            <consortium name="Cotde Inc.-PKNU"/>
            <person name="Jang D."/>
            <person name="Oh H.-M."/>
        </authorList>
    </citation>
    <scope>NUCLEOTIDE SEQUENCE [LARGE SCALE GENOMIC DNA]</scope>
    <source>
        <strain evidence="1 2">HL2708#5</strain>
    </source>
</reference>
<evidence type="ECO:0008006" key="3">
    <source>
        <dbReference type="Google" id="ProtNLM"/>
    </source>
</evidence>
<proteinExistence type="predicted"/>
<dbReference type="Proteomes" id="UP000258927">
    <property type="component" value="Chromosome"/>
</dbReference>
<dbReference type="EMBL" id="CP021330">
    <property type="protein sequence ID" value="AVX04046.1"/>
    <property type="molecule type" value="Genomic_DNA"/>
</dbReference>
<dbReference type="InterPro" id="IPR036249">
    <property type="entry name" value="Thioredoxin-like_sf"/>
</dbReference>
<dbReference type="RefSeq" id="WP_117395462.1">
    <property type="nucleotide sequence ID" value="NZ_CP021330.1"/>
</dbReference>
<protein>
    <recommendedName>
        <fullName evidence="3">Thioredoxin domain-containing protein</fullName>
    </recommendedName>
</protein>
<gene>
    <name evidence="1" type="ORF">MXMO3_01516</name>
</gene>
<dbReference type="AlphaFoldDB" id="A0A2R4MDT0"/>
<accession>A0A2R4MDT0</accession>
<dbReference type="KEGG" id="mmyr:MXMO3_01516"/>
<dbReference type="STRING" id="1122213.GCA_000423365_01277"/>